<sequence length="89" mass="10637">MKIELNDRAKKDFAKLDKHIQIQIFKKLKFIENLNNPKDDGKPLAGNLLGLWRYRSEDYRILAQILDDKLIILVVKISHRKNIYDFKKQ</sequence>
<keyword evidence="2" id="KW-1277">Toxin-antitoxin system</keyword>
<comment type="similarity">
    <text evidence="1">Belongs to the RelE toxin family.</text>
</comment>
<dbReference type="PANTHER" id="PTHR35601">
    <property type="entry name" value="TOXIN RELE"/>
    <property type="match status" value="1"/>
</dbReference>
<dbReference type="EMBL" id="CP012195">
    <property type="protein sequence ID" value="AKT91180.1"/>
    <property type="molecule type" value="Genomic_DNA"/>
</dbReference>
<evidence type="ECO:0000256" key="1">
    <source>
        <dbReference type="ARBA" id="ARBA00006226"/>
    </source>
</evidence>
<evidence type="ECO:0000256" key="2">
    <source>
        <dbReference type="ARBA" id="ARBA00022649"/>
    </source>
</evidence>
<dbReference type="Gene3D" id="3.30.2310.20">
    <property type="entry name" value="RelE-like"/>
    <property type="match status" value="1"/>
</dbReference>
<accession>A0AAU8U0J3</accession>
<name>A0AAU8U0J3_9BACT</name>
<evidence type="ECO:0000313" key="4">
    <source>
        <dbReference type="Proteomes" id="UP000063971"/>
    </source>
</evidence>
<dbReference type="Pfam" id="PF05016">
    <property type="entry name" value="ParE_toxin"/>
    <property type="match status" value="1"/>
</dbReference>
<gene>
    <name evidence="3" type="ORF">CUREO_1346</name>
</gene>
<dbReference type="SUPFAM" id="SSF143011">
    <property type="entry name" value="RelE-like"/>
    <property type="match status" value="1"/>
</dbReference>
<dbReference type="RefSeq" id="WP_050335549.1">
    <property type="nucleotide sequence ID" value="NZ_CP012195.1"/>
</dbReference>
<evidence type="ECO:0000313" key="3">
    <source>
        <dbReference type="EMBL" id="AKT91180.1"/>
    </source>
</evidence>
<protein>
    <submittedName>
        <fullName evidence="3">Toxin-antitoxin system, toxin component, RelE/ParE family</fullName>
    </submittedName>
</protein>
<dbReference type="InterPro" id="IPR007712">
    <property type="entry name" value="RelE/ParE_toxin"/>
</dbReference>
<dbReference type="AlphaFoldDB" id="A0AAU8U0J3"/>
<dbReference type="KEGG" id="cure:CUREO_1346"/>
<dbReference type="InterPro" id="IPR035093">
    <property type="entry name" value="RelE/ParE_toxin_dom_sf"/>
</dbReference>
<dbReference type="NCBIfam" id="TIGR02385">
    <property type="entry name" value="RelE_StbE"/>
    <property type="match status" value="1"/>
</dbReference>
<dbReference type="PANTHER" id="PTHR35601:SF1">
    <property type="entry name" value="TOXIN RELE"/>
    <property type="match status" value="1"/>
</dbReference>
<reference evidence="3 4" key="1">
    <citation type="journal article" date="2015" name="Genome Announc.">
        <title>Complete Genome Sequence of the Campylobacter ureolyticus Clinical Isolate RIGS 9880.</title>
        <authorList>
            <person name="Miller W.G."/>
            <person name="Yee E."/>
            <person name="On S.L."/>
            <person name="Andersen L.P."/>
            <person name="Bono J.L."/>
        </authorList>
    </citation>
    <scope>NUCLEOTIDE SEQUENCE [LARGE SCALE GENOMIC DNA]</scope>
    <source>
        <strain evidence="3 4">RIGS 9880</strain>
    </source>
</reference>
<organism evidence="3 4">
    <name type="scientific">Campylobacter ureolyticus RIGS 9880</name>
    <dbReference type="NCBI Taxonomy" id="1032069"/>
    <lineage>
        <taxon>Bacteria</taxon>
        <taxon>Pseudomonadati</taxon>
        <taxon>Campylobacterota</taxon>
        <taxon>Epsilonproteobacteria</taxon>
        <taxon>Campylobacterales</taxon>
        <taxon>Campylobacteraceae</taxon>
        <taxon>Campylobacter</taxon>
    </lineage>
</organism>
<dbReference type="Proteomes" id="UP000063971">
    <property type="component" value="Chromosome"/>
</dbReference>
<proteinExistence type="inferred from homology"/>